<dbReference type="InterPro" id="IPR025714">
    <property type="entry name" value="Methyltranfer_dom"/>
</dbReference>
<evidence type="ECO:0000256" key="2">
    <source>
        <dbReference type="ARBA" id="ARBA00022603"/>
    </source>
</evidence>
<keyword evidence="3" id="KW-0808">Transferase</keyword>
<dbReference type="Pfam" id="PF13847">
    <property type="entry name" value="Methyltransf_31"/>
    <property type="match status" value="1"/>
</dbReference>
<dbReference type="CDD" id="cd02440">
    <property type="entry name" value="AdoMet_MTases"/>
    <property type="match status" value="1"/>
</dbReference>
<evidence type="ECO:0000256" key="1">
    <source>
        <dbReference type="ARBA" id="ARBA00008361"/>
    </source>
</evidence>
<dbReference type="InterPro" id="IPR051419">
    <property type="entry name" value="Lys/N-term_MeTrsfase_sf"/>
</dbReference>
<evidence type="ECO:0000313" key="5">
    <source>
        <dbReference type="EMBL" id="KAK3289361.1"/>
    </source>
</evidence>
<proteinExistence type="inferred from homology"/>
<dbReference type="AlphaFoldDB" id="A0AAE0H3W7"/>
<accession>A0AAE0H3W7</accession>
<feature type="domain" description="Methyltransferase" evidence="4">
    <location>
        <begin position="44"/>
        <end position="173"/>
    </location>
</feature>
<dbReference type="InterPro" id="IPR029063">
    <property type="entry name" value="SAM-dependent_MTases_sf"/>
</dbReference>
<sequence length="224" mass="25434">MPDFGSKAYWDERYKTGGANMFDWYMDYDGLKPSLRDVLNGQPGRTILIVGCGNSPVGETLYDEGYQNVTSIDNSQACISLMKTRSLTTRPGLKYHVMDAANMFTLTREEFDLVLDKALLDSTLCGKEPRGIFTKICSEVARVLKPGGTFISFSYAPPEERDDFFRDSAHLWKMSVFTITKPSLQDIVEHIVEDFAPKPYDPEANIDPESVHFIYRFEKAPREV</sequence>
<gene>
    <name evidence="5" type="ORF">CYMTET_3198</name>
</gene>
<organism evidence="5 6">
    <name type="scientific">Cymbomonas tetramitiformis</name>
    <dbReference type="NCBI Taxonomy" id="36881"/>
    <lineage>
        <taxon>Eukaryota</taxon>
        <taxon>Viridiplantae</taxon>
        <taxon>Chlorophyta</taxon>
        <taxon>Pyramimonadophyceae</taxon>
        <taxon>Pyramimonadales</taxon>
        <taxon>Pyramimonadaceae</taxon>
        <taxon>Cymbomonas</taxon>
    </lineage>
</organism>
<evidence type="ECO:0000256" key="3">
    <source>
        <dbReference type="ARBA" id="ARBA00022679"/>
    </source>
</evidence>
<name>A0AAE0H3W7_9CHLO</name>
<reference evidence="5 6" key="1">
    <citation type="journal article" date="2015" name="Genome Biol. Evol.">
        <title>Comparative Genomics of a Bacterivorous Green Alga Reveals Evolutionary Causalities and Consequences of Phago-Mixotrophic Mode of Nutrition.</title>
        <authorList>
            <person name="Burns J.A."/>
            <person name="Paasch A."/>
            <person name="Narechania A."/>
            <person name="Kim E."/>
        </authorList>
    </citation>
    <scope>NUCLEOTIDE SEQUENCE [LARGE SCALE GENOMIC DNA]</scope>
    <source>
        <strain evidence="5 6">PLY_AMNH</strain>
    </source>
</reference>
<comment type="caution">
    <text evidence="5">The sequence shown here is derived from an EMBL/GenBank/DDBJ whole genome shotgun (WGS) entry which is preliminary data.</text>
</comment>
<dbReference type="PANTHER" id="PTHR12176">
    <property type="entry name" value="SAM-DEPENDENT METHYLTRANSFERASE SUPERFAMILY PROTEIN"/>
    <property type="match status" value="1"/>
</dbReference>
<dbReference type="SUPFAM" id="SSF53335">
    <property type="entry name" value="S-adenosyl-L-methionine-dependent methyltransferases"/>
    <property type="match status" value="1"/>
</dbReference>
<evidence type="ECO:0000259" key="4">
    <source>
        <dbReference type="Pfam" id="PF13847"/>
    </source>
</evidence>
<dbReference type="EMBL" id="LGRX02000160">
    <property type="protein sequence ID" value="KAK3289361.1"/>
    <property type="molecule type" value="Genomic_DNA"/>
</dbReference>
<comment type="similarity">
    <text evidence="1">Belongs to the methyltransferase superfamily.</text>
</comment>
<protein>
    <recommendedName>
        <fullName evidence="4">Methyltransferase domain-containing protein</fullName>
    </recommendedName>
</protein>
<dbReference type="GO" id="GO:0008168">
    <property type="term" value="F:methyltransferase activity"/>
    <property type="evidence" value="ECO:0007669"/>
    <property type="project" value="UniProtKB-KW"/>
</dbReference>
<evidence type="ECO:0000313" key="6">
    <source>
        <dbReference type="Proteomes" id="UP001190700"/>
    </source>
</evidence>
<dbReference type="Proteomes" id="UP001190700">
    <property type="component" value="Unassembled WGS sequence"/>
</dbReference>
<dbReference type="Gene3D" id="3.40.50.150">
    <property type="entry name" value="Vaccinia Virus protein VP39"/>
    <property type="match status" value="1"/>
</dbReference>
<keyword evidence="2" id="KW-0489">Methyltransferase</keyword>
<keyword evidence="6" id="KW-1185">Reference proteome</keyword>
<dbReference type="GO" id="GO:0032259">
    <property type="term" value="P:methylation"/>
    <property type="evidence" value="ECO:0007669"/>
    <property type="project" value="UniProtKB-KW"/>
</dbReference>